<organism evidence="2 3">
    <name type="scientific">Nostoc minutum NIES-26</name>
    <dbReference type="NCBI Taxonomy" id="1844469"/>
    <lineage>
        <taxon>Bacteria</taxon>
        <taxon>Bacillati</taxon>
        <taxon>Cyanobacteriota</taxon>
        <taxon>Cyanophyceae</taxon>
        <taxon>Nostocales</taxon>
        <taxon>Nostocaceae</taxon>
        <taxon>Nostoc</taxon>
    </lineage>
</organism>
<evidence type="ECO:0000313" key="2">
    <source>
        <dbReference type="EMBL" id="RCJ42191.1"/>
    </source>
</evidence>
<feature type="chain" id="PRO_5017026804" description="DUF2808 domain-containing protein" evidence="1">
    <location>
        <begin position="23"/>
        <end position="170"/>
    </location>
</feature>
<gene>
    <name evidence="2" type="ORF">A6770_08240</name>
</gene>
<sequence>MRRLLSALAVTSCLLAGFPAMTWGQTLPGLTLFSGVKNENQLPFRLDFGGQTNSWDRYILRIPEKKMKLAVAQFAITYPNYYKGTFDPKKVEVRVKGKKVPLSEVKWNKESRVLEIFPQEPVPAGNKVEVVLSNVKNPAFGGTYYFNCQILSPGDVPLLRYLGTWIISVS</sequence>
<protein>
    <recommendedName>
        <fullName evidence="4">DUF2808 domain-containing protein</fullName>
    </recommendedName>
</protein>
<evidence type="ECO:0000256" key="1">
    <source>
        <dbReference type="SAM" id="SignalP"/>
    </source>
</evidence>
<feature type="signal peptide" evidence="1">
    <location>
        <begin position="1"/>
        <end position="22"/>
    </location>
</feature>
<reference evidence="2" key="1">
    <citation type="submission" date="2016-04" db="EMBL/GenBank/DDBJ databases">
        <authorList>
            <person name="Tabuchi Yagui T.R."/>
        </authorList>
    </citation>
    <scope>NUCLEOTIDE SEQUENCE [LARGE SCALE GENOMIC DNA]</scope>
    <source>
        <strain evidence="2">NIES-26</strain>
    </source>
</reference>
<dbReference type="EMBL" id="LXQD01000012">
    <property type="protein sequence ID" value="RCJ42191.1"/>
    <property type="molecule type" value="Genomic_DNA"/>
</dbReference>
<dbReference type="Proteomes" id="UP000252107">
    <property type="component" value="Unassembled WGS sequence"/>
</dbReference>
<evidence type="ECO:0008006" key="4">
    <source>
        <dbReference type="Google" id="ProtNLM"/>
    </source>
</evidence>
<evidence type="ECO:0000313" key="3">
    <source>
        <dbReference type="Proteomes" id="UP000252107"/>
    </source>
</evidence>
<accession>A0A367S275</accession>
<dbReference type="InterPro" id="IPR021256">
    <property type="entry name" value="DUF2808"/>
</dbReference>
<proteinExistence type="predicted"/>
<keyword evidence="1" id="KW-0732">Signal</keyword>
<dbReference type="Pfam" id="PF10989">
    <property type="entry name" value="DUF2808"/>
    <property type="match status" value="1"/>
</dbReference>
<comment type="caution">
    <text evidence="2">The sequence shown here is derived from an EMBL/GenBank/DDBJ whole genome shotgun (WGS) entry which is preliminary data.</text>
</comment>
<keyword evidence="3" id="KW-1185">Reference proteome</keyword>
<name>A0A367S275_9NOSO</name>
<dbReference type="AlphaFoldDB" id="A0A367S275"/>